<dbReference type="KEGG" id="fpl:Ferp_0950"/>
<dbReference type="HOGENOM" id="CLU_971814_0_0_2"/>
<dbReference type="OrthoDB" id="36944at2157"/>
<dbReference type="CDD" id="cd22231">
    <property type="entry name" value="RHH_NikR_HicB-like"/>
    <property type="match status" value="1"/>
</dbReference>
<dbReference type="PaxDb" id="589924-Ferp_0950"/>
<dbReference type="eggNOG" id="arCOG03846">
    <property type="taxonomic scope" value="Archaea"/>
</dbReference>
<dbReference type="EMBL" id="CP001899">
    <property type="protein sequence ID" value="ADC65115.1"/>
    <property type="molecule type" value="Genomic_DNA"/>
</dbReference>
<dbReference type="GeneID" id="8778458"/>
<gene>
    <name evidence="2" type="ordered locus">Ferp_0950</name>
</gene>
<feature type="domain" description="Ribbon-helix-helix protein CopG" evidence="1">
    <location>
        <begin position="4"/>
        <end position="39"/>
    </location>
</feature>
<dbReference type="GO" id="GO:0006355">
    <property type="term" value="P:regulation of DNA-templated transcription"/>
    <property type="evidence" value="ECO:0007669"/>
    <property type="project" value="InterPro"/>
</dbReference>
<dbReference type="RefSeq" id="WP_012965458.1">
    <property type="nucleotide sequence ID" value="NC_013849.1"/>
</dbReference>
<name>D3RXA2_FERPA</name>
<evidence type="ECO:0000259" key="1">
    <source>
        <dbReference type="Pfam" id="PF01402"/>
    </source>
</evidence>
<dbReference type="InterPro" id="IPR013321">
    <property type="entry name" value="Arc_rbn_hlx_hlx"/>
</dbReference>
<keyword evidence="3" id="KW-1185">Reference proteome</keyword>
<organism evidence="2 3">
    <name type="scientific">Ferroglobus placidus (strain DSM 10642 / AEDII12DO)</name>
    <dbReference type="NCBI Taxonomy" id="589924"/>
    <lineage>
        <taxon>Archaea</taxon>
        <taxon>Methanobacteriati</taxon>
        <taxon>Methanobacteriota</taxon>
        <taxon>Archaeoglobi</taxon>
        <taxon>Archaeoglobales</taxon>
        <taxon>Archaeoglobaceae</taxon>
        <taxon>Ferroglobus</taxon>
    </lineage>
</organism>
<accession>D3RXA2</accession>
<protein>
    <submittedName>
        <fullName evidence="2">Putative transcriptional regulator, CopG family</fullName>
    </submittedName>
</protein>
<dbReference type="InterPro" id="IPR002145">
    <property type="entry name" value="CopG"/>
</dbReference>
<proteinExistence type="predicted"/>
<sequence length="282" mass="31709">MRIVNLRLEDKIVEKLDEISSKFLISRSELIRQAIVMYLSALENLGFYFKPSVLLPKLDVYEERNSISIDFGNFTSLTVLSFSYAGVGEKERDLKVELERVAEILANQVKVESLTRFVEPFVGLLSTGNDIEYSLRFFRLLKNFLNFRLIIASSENVMETKESFFSLTVVGMRDMKVRNSPKRGEKIFLYGKILKEKELVKERGIDVKLVEKLVEFVKNGKASSIFAVKSDGLLQTCSMAASLAGGKLVMKKRDEKGCPATAVIVTAEEMPLPGGIEVGEIV</sequence>
<dbReference type="Proteomes" id="UP000002613">
    <property type="component" value="Chromosome"/>
</dbReference>
<evidence type="ECO:0000313" key="2">
    <source>
        <dbReference type="EMBL" id="ADC65115.1"/>
    </source>
</evidence>
<dbReference type="AlphaFoldDB" id="D3RXA2"/>
<evidence type="ECO:0000313" key="3">
    <source>
        <dbReference type="Proteomes" id="UP000002613"/>
    </source>
</evidence>
<reference evidence="3" key="1">
    <citation type="submission" date="2010-02" db="EMBL/GenBank/DDBJ databases">
        <title>Complete sequence of Ferroglobus placidus DSM 10642.</title>
        <authorList>
            <consortium name="US DOE Joint Genome Institute"/>
            <person name="Lucas S."/>
            <person name="Copeland A."/>
            <person name="Lapidus A."/>
            <person name="Cheng J.-F."/>
            <person name="Bruce D."/>
            <person name="Goodwin L."/>
            <person name="Pitluck S."/>
            <person name="Saunders E."/>
            <person name="Brettin T."/>
            <person name="Detter J.C."/>
            <person name="Han C."/>
            <person name="Tapia R."/>
            <person name="Larimer F."/>
            <person name="Land M."/>
            <person name="Hauser L."/>
            <person name="Kyrpides N."/>
            <person name="Ivanova N."/>
            <person name="Holmes D."/>
            <person name="Lovley D."/>
            <person name="Kyrpides N."/>
            <person name="Anderson I.J."/>
            <person name="Woyke T."/>
        </authorList>
    </citation>
    <scope>NUCLEOTIDE SEQUENCE [LARGE SCALE GENOMIC DNA]</scope>
    <source>
        <strain evidence="3">DSM 10642 / AEDII12DO</strain>
    </source>
</reference>
<dbReference type="Pfam" id="PF01402">
    <property type="entry name" value="RHH_1"/>
    <property type="match status" value="1"/>
</dbReference>
<dbReference type="Gene3D" id="1.10.1220.10">
    <property type="entry name" value="Met repressor-like"/>
    <property type="match status" value="1"/>
</dbReference>
<reference evidence="2 3" key="2">
    <citation type="journal article" date="2011" name="Stand. Genomic Sci.">
        <title>Complete genome sequence of Ferroglobus placidus AEDII12DO.</title>
        <authorList>
            <person name="Anderson I."/>
            <person name="Risso C."/>
            <person name="Holmes D."/>
            <person name="Lucas S."/>
            <person name="Copeland A."/>
            <person name="Lapidus A."/>
            <person name="Cheng J.F."/>
            <person name="Bruce D."/>
            <person name="Goodwin L."/>
            <person name="Pitluck S."/>
            <person name="Saunders E."/>
            <person name="Brettin T."/>
            <person name="Detter J.C."/>
            <person name="Han C."/>
            <person name="Tapia R."/>
            <person name="Larimer F."/>
            <person name="Land M."/>
            <person name="Hauser L."/>
            <person name="Woyke T."/>
            <person name="Lovley D."/>
            <person name="Kyrpides N."/>
            <person name="Ivanova N."/>
        </authorList>
    </citation>
    <scope>NUCLEOTIDE SEQUENCE [LARGE SCALE GENOMIC DNA]</scope>
    <source>
        <strain evidence="3">DSM 10642 / AEDII12DO</strain>
    </source>
</reference>